<accession>A0A9D4I813</accession>
<sequence length="75" mass="8458">MHSIHPFRSFNNNLLSADTGITLTLCRILQCSNISADFYRNYRSDTDPRRVERLAGVAALFCNVRHGCETTVPSL</sequence>
<dbReference type="AlphaFoldDB" id="A0A9D4I813"/>
<keyword evidence="2" id="KW-1185">Reference proteome</keyword>
<reference evidence="1" key="2">
    <citation type="submission" date="2020-11" db="EMBL/GenBank/DDBJ databases">
        <authorList>
            <person name="McCartney M.A."/>
            <person name="Auch B."/>
            <person name="Kono T."/>
            <person name="Mallez S."/>
            <person name="Becker A."/>
            <person name="Gohl D.M."/>
            <person name="Silverstein K.A.T."/>
            <person name="Koren S."/>
            <person name="Bechman K.B."/>
            <person name="Herman A."/>
            <person name="Abrahante J.E."/>
            <person name="Garbe J."/>
        </authorList>
    </citation>
    <scope>NUCLEOTIDE SEQUENCE</scope>
    <source>
        <strain evidence="1">Duluth1</strain>
        <tissue evidence="1">Whole animal</tissue>
    </source>
</reference>
<gene>
    <name evidence="1" type="ORF">DPMN_184588</name>
</gene>
<reference evidence="1" key="1">
    <citation type="journal article" date="2019" name="bioRxiv">
        <title>The Genome of the Zebra Mussel, Dreissena polymorpha: A Resource for Invasive Species Research.</title>
        <authorList>
            <person name="McCartney M.A."/>
            <person name="Auch B."/>
            <person name="Kono T."/>
            <person name="Mallez S."/>
            <person name="Zhang Y."/>
            <person name="Obille A."/>
            <person name="Becker A."/>
            <person name="Abrahante J.E."/>
            <person name="Garbe J."/>
            <person name="Badalamenti J.P."/>
            <person name="Herman A."/>
            <person name="Mangelson H."/>
            <person name="Liachko I."/>
            <person name="Sullivan S."/>
            <person name="Sone E.D."/>
            <person name="Koren S."/>
            <person name="Silverstein K.A.T."/>
            <person name="Beckman K.B."/>
            <person name="Gohl D.M."/>
        </authorList>
    </citation>
    <scope>NUCLEOTIDE SEQUENCE</scope>
    <source>
        <strain evidence="1">Duluth1</strain>
        <tissue evidence="1">Whole animal</tissue>
    </source>
</reference>
<evidence type="ECO:0000313" key="2">
    <source>
        <dbReference type="Proteomes" id="UP000828390"/>
    </source>
</evidence>
<proteinExistence type="predicted"/>
<dbReference type="EMBL" id="JAIWYP010000010">
    <property type="protein sequence ID" value="KAH3750072.1"/>
    <property type="molecule type" value="Genomic_DNA"/>
</dbReference>
<dbReference type="Proteomes" id="UP000828390">
    <property type="component" value="Unassembled WGS sequence"/>
</dbReference>
<protein>
    <submittedName>
        <fullName evidence="1">Uncharacterized protein</fullName>
    </submittedName>
</protein>
<comment type="caution">
    <text evidence="1">The sequence shown here is derived from an EMBL/GenBank/DDBJ whole genome shotgun (WGS) entry which is preliminary data.</text>
</comment>
<name>A0A9D4I813_DREPO</name>
<evidence type="ECO:0000313" key="1">
    <source>
        <dbReference type="EMBL" id="KAH3750072.1"/>
    </source>
</evidence>
<organism evidence="1 2">
    <name type="scientific">Dreissena polymorpha</name>
    <name type="common">Zebra mussel</name>
    <name type="synonym">Mytilus polymorpha</name>
    <dbReference type="NCBI Taxonomy" id="45954"/>
    <lineage>
        <taxon>Eukaryota</taxon>
        <taxon>Metazoa</taxon>
        <taxon>Spiralia</taxon>
        <taxon>Lophotrochozoa</taxon>
        <taxon>Mollusca</taxon>
        <taxon>Bivalvia</taxon>
        <taxon>Autobranchia</taxon>
        <taxon>Heteroconchia</taxon>
        <taxon>Euheterodonta</taxon>
        <taxon>Imparidentia</taxon>
        <taxon>Neoheterodontei</taxon>
        <taxon>Myida</taxon>
        <taxon>Dreissenoidea</taxon>
        <taxon>Dreissenidae</taxon>
        <taxon>Dreissena</taxon>
    </lineage>
</organism>